<sequence>MSVVGSISIRDNASSVLKSIRQEQTALRKDAAETRKELQRAWDKTYTAKINTESATRKTDGLTGKVKQLGKTVISPVIKAKDAASATITKVSNGIKTVGKKVATPVIKIKDSATSKVKSIKNALTGVAKKVTTPVIKLKDAITSKATKITGKLKALGGKIFSPIVKLKDATASGISSISGKLKTLAATVAIPVTIVATAVVGGAATEGAALEQSIGGVETLFKENASVVKANADAAFKTAGLSANEYMSQVTSFSASLLSSLGGDTAKAAEVADMAMIDMADNANKFGTDMESIQNAYQGFAKQNYTMLDNLKLGYGGTQEEMQRLLQDASKISGVKYDIGNLSDVYSAIHVIQNELGVTGTTAKEAGQTFSGSFSAMKAAAKNLLGNMAIGGDVTGSMEQLVDSASTFLFDNAVPMIGRVFSSLPSVVKTGVKKAVPKIKTLGRDIVVGLKDGLKEMFPSMAPVIENGFNAAITAVPEFISGIKSVVSTLGSLAAGFAPLIPQLVSFGSGMTTTIQQVVGACVPALTSIISTVQTMLPVILPVIQTVVSTIGNIIGQAAPVIAGLVQGIGTVVSALAPVFSTIFSEIGEKVGSVISFVSERMGFIQEVIGTVAPLIGDIISTAWGVISPVIDIVISVFEILFGVVQKVFPGIQSIIETVWGIVKPLVEGIGSVIGKIAGWFGSVADAITGSGGDSGTVGENAEGDNNWKGGLTWVGEKGAELVDLPRGSRILPHKESVSLTKQGSGVVKDSTANIMQNTVLSGGGQDLTPIMMILTSIDENLKQLVDRIKGKESGLEVPGSGKTKGTAKGFIGSVTVAIAKLADEIIVREDADIDEIADKVAKKVVEVVVNMG</sequence>
<name>A0A6N3I5Z5_9FIRM</name>
<dbReference type="RefSeq" id="WP_156834678.1">
    <property type="nucleotide sequence ID" value="NZ_CACRUH010000101.1"/>
</dbReference>
<reference evidence="1" key="1">
    <citation type="submission" date="2019-11" db="EMBL/GenBank/DDBJ databases">
        <authorList>
            <person name="Feng L."/>
        </authorList>
    </citation>
    <scope>NUCLEOTIDE SEQUENCE</scope>
    <source>
        <strain evidence="1">ChathewayiLFYP18</strain>
    </source>
</reference>
<organism evidence="1">
    <name type="scientific">Hungatella hathewayi</name>
    <dbReference type="NCBI Taxonomy" id="154046"/>
    <lineage>
        <taxon>Bacteria</taxon>
        <taxon>Bacillati</taxon>
        <taxon>Bacillota</taxon>
        <taxon>Clostridia</taxon>
        <taxon>Lachnospirales</taxon>
        <taxon>Lachnospiraceae</taxon>
        <taxon>Hungatella</taxon>
    </lineage>
</organism>
<evidence type="ECO:0000313" key="1">
    <source>
        <dbReference type="EMBL" id="VYU83790.1"/>
    </source>
</evidence>
<dbReference type="AlphaFoldDB" id="A0A6N3I5Z5"/>
<accession>A0A6N3I5Z5</accession>
<protein>
    <submittedName>
        <fullName evidence="1">Uncharacterized protein</fullName>
    </submittedName>
</protein>
<gene>
    <name evidence="1" type="ORF">CHLFYP18_04569</name>
</gene>
<proteinExistence type="predicted"/>
<dbReference type="EMBL" id="CACRUH010000101">
    <property type="protein sequence ID" value="VYU83790.1"/>
    <property type="molecule type" value="Genomic_DNA"/>
</dbReference>